<proteinExistence type="predicted"/>
<sequence>MKPGSLPALRITVKGSKVAGVEVLTSAPPGNPTSLPGETVDGLFDELQSGFPTTPGKCTGLELNLDPSDGHPLNASFGTEEESIQDGGGGFSVSNFTRL</sequence>
<comment type="caution">
    <text evidence="2">The sequence shown here is derived from an EMBL/GenBank/DDBJ whole genome shotgun (WGS) entry which is preliminary data.</text>
</comment>
<dbReference type="AlphaFoldDB" id="A0A918F321"/>
<evidence type="ECO:0000313" key="3">
    <source>
        <dbReference type="Proteomes" id="UP000603865"/>
    </source>
</evidence>
<name>A0A918F321_9DEIO</name>
<protein>
    <submittedName>
        <fullName evidence="2">Uncharacterized protein</fullName>
    </submittedName>
</protein>
<reference evidence="2" key="1">
    <citation type="journal article" date="2014" name="Int. J. Syst. Evol. Microbiol.">
        <title>Complete genome sequence of Corynebacterium casei LMG S-19264T (=DSM 44701T), isolated from a smear-ripened cheese.</title>
        <authorList>
            <consortium name="US DOE Joint Genome Institute (JGI-PGF)"/>
            <person name="Walter F."/>
            <person name="Albersmeier A."/>
            <person name="Kalinowski J."/>
            <person name="Ruckert C."/>
        </authorList>
    </citation>
    <scope>NUCLEOTIDE SEQUENCE</scope>
    <source>
        <strain evidence="2">JCM 31311</strain>
    </source>
</reference>
<gene>
    <name evidence="2" type="ORF">GCM10008957_06050</name>
</gene>
<organism evidence="2 3">
    <name type="scientific">Deinococcus ruber</name>
    <dbReference type="NCBI Taxonomy" id="1848197"/>
    <lineage>
        <taxon>Bacteria</taxon>
        <taxon>Thermotogati</taxon>
        <taxon>Deinococcota</taxon>
        <taxon>Deinococci</taxon>
        <taxon>Deinococcales</taxon>
        <taxon>Deinococcaceae</taxon>
        <taxon>Deinococcus</taxon>
    </lineage>
</organism>
<reference evidence="2" key="2">
    <citation type="submission" date="2020-09" db="EMBL/GenBank/DDBJ databases">
        <authorList>
            <person name="Sun Q."/>
            <person name="Ohkuma M."/>
        </authorList>
    </citation>
    <scope>NUCLEOTIDE SEQUENCE</scope>
    <source>
        <strain evidence="2">JCM 31311</strain>
    </source>
</reference>
<evidence type="ECO:0000313" key="2">
    <source>
        <dbReference type="EMBL" id="GGQ96581.1"/>
    </source>
</evidence>
<feature type="region of interest" description="Disordered" evidence="1">
    <location>
        <begin position="65"/>
        <end position="99"/>
    </location>
</feature>
<accession>A0A918F321</accession>
<evidence type="ECO:0000256" key="1">
    <source>
        <dbReference type="SAM" id="MobiDB-lite"/>
    </source>
</evidence>
<dbReference type="Proteomes" id="UP000603865">
    <property type="component" value="Unassembled WGS sequence"/>
</dbReference>
<keyword evidence="3" id="KW-1185">Reference proteome</keyword>
<dbReference type="EMBL" id="BMQL01000002">
    <property type="protein sequence ID" value="GGQ96581.1"/>
    <property type="molecule type" value="Genomic_DNA"/>
</dbReference>